<dbReference type="PANTHER" id="PTHR37817">
    <property type="entry name" value="N-ACETYLTRANSFERASE EIS"/>
    <property type="match status" value="1"/>
</dbReference>
<evidence type="ECO:0000313" key="2">
    <source>
        <dbReference type="EMBL" id="GGV03689.1"/>
    </source>
</evidence>
<dbReference type="InterPro" id="IPR025559">
    <property type="entry name" value="Eis_dom"/>
</dbReference>
<dbReference type="PANTHER" id="PTHR37817:SF1">
    <property type="entry name" value="N-ACETYLTRANSFERASE EIS"/>
    <property type="match status" value="1"/>
</dbReference>
<comment type="caution">
    <text evidence="3">The sequence shown here is derived from an EMBL/GenBank/DDBJ whole genome shotgun (WGS) entry which is preliminary data.</text>
</comment>
<dbReference type="Pfam" id="PF17668">
    <property type="entry name" value="Acetyltransf_17"/>
    <property type="match status" value="1"/>
</dbReference>
<dbReference type="Proteomes" id="UP000610124">
    <property type="component" value="Unassembled WGS sequence"/>
</dbReference>
<dbReference type="GeneID" id="97489698"/>
<dbReference type="InterPro" id="IPR016181">
    <property type="entry name" value="Acyl_CoA_acyltransferase"/>
</dbReference>
<proteinExistence type="predicted"/>
<dbReference type="EMBL" id="BMUB01000031">
    <property type="protein sequence ID" value="GGV03689.1"/>
    <property type="molecule type" value="Genomic_DNA"/>
</dbReference>
<dbReference type="Pfam" id="PF13527">
    <property type="entry name" value="Acetyltransf_9"/>
    <property type="match status" value="1"/>
</dbReference>
<dbReference type="InterPro" id="IPR051554">
    <property type="entry name" value="Acetyltransferase_Eis"/>
</dbReference>
<dbReference type="OrthoDB" id="3498897at2"/>
<dbReference type="InterPro" id="IPR000182">
    <property type="entry name" value="GNAT_dom"/>
</dbReference>
<dbReference type="SUPFAM" id="SSF55718">
    <property type="entry name" value="SCP-like"/>
    <property type="match status" value="1"/>
</dbReference>
<reference evidence="2" key="5">
    <citation type="submission" date="2020-09" db="EMBL/GenBank/DDBJ databases">
        <authorList>
            <person name="Sun Q."/>
            <person name="Ohkuma M."/>
        </authorList>
    </citation>
    <scope>NUCLEOTIDE SEQUENCE</scope>
    <source>
        <strain evidence="2">JCM 4434</strain>
    </source>
</reference>
<dbReference type="Gene3D" id="3.40.630.30">
    <property type="match status" value="2"/>
</dbReference>
<protein>
    <submittedName>
        <fullName evidence="3">Spore coat protein</fullName>
    </submittedName>
</protein>
<reference evidence="2" key="1">
    <citation type="journal article" date="2014" name="Int. J. Syst. Evol. Microbiol.">
        <title>Complete genome sequence of Corynebacterium casei LMG S-19264T (=DSM 44701T), isolated from a smear-ripened cheese.</title>
        <authorList>
            <consortium name="US DOE Joint Genome Institute (JGI-PGF)"/>
            <person name="Walter F."/>
            <person name="Albersmeier A."/>
            <person name="Kalinowski J."/>
            <person name="Ruckert C."/>
        </authorList>
    </citation>
    <scope>NUCLEOTIDE SEQUENCE</scope>
    <source>
        <strain evidence="2">JCM 4434</strain>
    </source>
</reference>
<dbReference type="InterPro" id="IPR036527">
    <property type="entry name" value="SCP2_sterol-bd_dom_sf"/>
</dbReference>
<dbReference type="EMBL" id="JPRF03000002">
    <property type="protein sequence ID" value="OEV39042.1"/>
    <property type="molecule type" value="Genomic_DNA"/>
</dbReference>
<keyword evidence="3" id="KW-0167">Capsid protein</keyword>
<dbReference type="Gene3D" id="3.30.1050.10">
    <property type="entry name" value="SCP2 sterol-binding domain"/>
    <property type="match status" value="1"/>
</dbReference>
<evidence type="ECO:0000313" key="3">
    <source>
        <dbReference type="EMBL" id="OEV39042.1"/>
    </source>
</evidence>
<reference evidence="3" key="4">
    <citation type="submission" date="2016-08" db="EMBL/GenBank/DDBJ databases">
        <title>Sequencing, Assembly and Comparative Genomics of S. aureofaciens ATCC 10762.</title>
        <authorList>
            <person name="Gradnigo J.S."/>
            <person name="Johnson N."/>
            <person name="Somerville G.A."/>
        </authorList>
    </citation>
    <scope>NUCLEOTIDE SEQUENCE [LARGE SCALE GENOMIC DNA]</scope>
    <source>
        <strain evidence="3">ATCC 10762</strain>
    </source>
</reference>
<dbReference type="GO" id="GO:0034069">
    <property type="term" value="F:aminoglycoside N-acetyltransferase activity"/>
    <property type="evidence" value="ECO:0007669"/>
    <property type="project" value="TreeGrafter"/>
</dbReference>
<keyword evidence="4" id="KW-1185">Reference proteome</keyword>
<dbReference type="RefSeq" id="WP_030557513.1">
    <property type="nucleotide sequence ID" value="NZ_BMUB01000031.1"/>
</dbReference>
<dbReference type="PROSITE" id="PS51186">
    <property type="entry name" value="GNAT"/>
    <property type="match status" value="1"/>
</dbReference>
<evidence type="ECO:0000313" key="4">
    <source>
        <dbReference type="Proteomes" id="UP000037395"/>
    </source>
</evidence>
<gene>
    <name evidence="2" type="primary">sapD</name>
    <name evidence="2" type="ORF">GCM10010502_67990</name>
    <name evidence="3" type="ORF">HS99_0018255</name>
</gene>
<reference evidence="4" key="3">
    <citation type="submission" date="2016-08" db="EMBL/GenBank/DDBJ databases">
        <title>Sequencing, assembly and comparative genomics of S. aureofaciens ATCC 10762.</title>
        <authorList>
            <person name="Gradnigo J.S."/>
            <person name="Johnson N."/>
            <person name="Somerville G.A."/>
        </authorList>
    </citation>
    <scope>NUCLEOTIDE SEQUENCE [LARGE SCALE GENOMIC DNA]</scope>
    <source>
        <strain evidence="4">ATCC 10762 / DSM 40127 / CCM 3239 / JCM 4008 / LMG 5968 / NBRC 12843 / NCIMB 8234 / A-377</strain>
    </source>
</reference>
<evidence type="ECO:0000259" key="1">
    <source>
        <dbReference type="PROSITE" id="PS51186"/>
    </source>
</evidence>
<dbReference type="Pfam" id="PF13530">
    <property type="entry name" value="SCP2_2"/>
    <property type="match status" value="1"/>
</dbReference>
<dbReference type="GO" id="GO:0030649">
    <property type="term" value="P:aminoglycoside antibiotic catabolic process"/>
    <property type="evidence" value="ECO:0007669"/>
    <property type="project" value="TreeGrafter"/>
</dbReference>
<feature type="domain" description="N-acetyltransferase" evidence="1">
    <location>
        <begin position="5"/>
        <end position="144"/>
    </location>
</feature>
<accession>A0A1E7NEE9</accession>
<dbReference type="AlphaFoldDB" id="A0A1E7NEE9"/>
<dbReference type="SUPFAM" id="SSF55729">
    <property type="entry name" value="Acyl-CoA N-acyltransferases (Nat)"/>
    <property type="match status" value="1"/>
</dbReference>
<dbReference type="InterPro" id="IPR041380">
    <property type="entry name" value="Acetyltransf_17"/>
</dbReference>
<name>A0A1E7NEE9_KITAU</name>
<dbReference type="KEGG" id="kau:B6264_30525"/>
<keyword evidence="3" id="KW-0946">Virion</keyword>
<accession>A0A8H9LUF1</accession>
<dbReference type="Proteomes" id="UP000037395">
    <property type="component" value="Unassembled WGS sequence"/>
</dbReference>
<organism evidence="3 4">
    <name type="scientific">Kitasatospora aureofaciens</name>
    <name type="common">Streptomyces aureofaciens</name>
    <dbReference type="NCBI Taxonomy" id="1894"/>
    <lineage>
        <taxon>Bacteria</taxon>
        <taxon>Bacillati</taxon>
        <taxon>Actinomycetota</taxon>
        <taxon>Actinomycetes</taxon>
        <taxon>Kitasatosporales</taxon>
        <taxon>Streptomycetaceae</taxon>
        <taxon>Kitasatospora</taxon>
    </lineage>
</organism>
<reference evidence="3 4" key="2">
    <citation type="submission" date="2014-07" db="EMBL/GenBank/DDBJ databases">
        <authorList>
            <person name="Zhang J.E."/>
            <person name="Yang H."/>
            <person name="Guo J."/>
            <person name="Deng Z."/>
            <person name="Luo H."/>
            <person name="Luo M."/>
            <person name="Zhao B."/>
        </authorList>
    </citation>
    <scope>NUCLEOTIDE SEQUENCE [LARGE SCALE GENOMIC DNA]</scope>
    <source>
        <strain evidence="3">ATCC 10762</strain>
        <strain evidence="4">ATCC 10762 / DSM 40127 / CCM 3239 / JCM 4008 / LMG 5968 / NBRC 12843 / NCIMB 8234 / A-377</strain>
    </source>
</reference>
<sequence length="390" mass="42939">MDDDLTFQAADDGLVQEYDELAARAFGHTVGDITHLRGRADVRVALRAGRVVAGGLGLLTNQFFGGAAVPSACLAAGSVAPEERGSRLATSMVRERLRPLRERGAVISTISTVSNGYARHMGWEAPVPVFGWAVSADDLKRSFATGNLDIEHGLTKDALDLQQELARQWNGPVQRPDWWSTWTTAKNALTAYRFSRAGAPAAGWLSFTTKRSDRHGIDLVVHDFWASDPDCAASMLAFLGRHNSRAETVQFRRGALPPYPVLLHHLHRHRVTADAWHPWMLRVLDLQGAVRLRGWPADLDLEIPVEIGDERPGSSHRYLLRLCAGSADIVPTRTDGAVAFTRGQFAVWYAGGYRSLTAALMSGVYARCDESLTTLIRAANDREPWLPDHF</sequence>